<dbReference type="InterPro" id="IPR013196">
    <property type="entry name" value="HTH_11"/>
</dbReference>
<dbReference type="RefSeq" id="WP_273744621.1">
    <property type="nucleotide sequence ID" value="NZ_CP117692.1"/>
</dbReference>
<reference evidence="2" key="1">
    <citation type="submission" date="2023-02" db="EMBL/GenBank/DDBJ databases">
        <title>Complete genome sequence of Lactobacillus ruminis CACC888 isolated from Pig feces.</title>
        <authorList>
            <person name="Park S."/>
            <person name="Park M.A."/>
            <person name="Kim D.-H."/>
            <person name="Kim Y."/>
        </authorList>
    </citation>
    <scope>NUCLEOTIDE SEQUENCE</scope>
    <source>
        <strain evidence="2">CACC888</strain>
    </source>
</reference>
<dbReference type="EMBL" id="CP117692">
    <property type="protein sequence ID" value="WDC81275.1"/>
    <property type="molecule type" value="Genomic_DNA"/>
</dbReference>
<protein>
    <submittedName>
        <fullName evidence="2">HTH domain-containing protein</fullName>
    </submittedName>
</protein>
<accession>A0AAQ2XJE9</accession>
<dbReference type="Proteomes" id="UP001222683">
    <property type="component" value="Chromosome"/>
</dbReference>
<evidence type="ECO:0000313" key="2">
    <source>
        <dbReference type="EMBL" id="WDC81275.1"/>
    </source>
</evidence>
<dbReference type="Gene3D" id="1.10.10.10">
    <property type="entry name" value="Winged helix-like DNA-binding domain superfamily/Winged helix DNA-binding domain"/>
    <property type="match status" value="1"/>
</dbReference>
<gene>
    <name evidence="2" type="ORF">PSR59_06215</name>
</gene>
<sequence>METIEKVFNLLTETPEYVSGQQIANKLNISRTAVWKAVSSLKQRGFLIEGKTRMGYRDLPSMKLNEDGIRRYLDSALDLTFETYEQIESTNDFCKNWLSIKKYQNRTLFCQNIKQAVTAAMDKTSFLQKSAEST</sequence>
<feature type="domain" description="Helix-turn-helix type 11" evidence="1">
    <location>
        <begin position="5"/>
        <end position="57"/>
    </location>
</feature>
<dbReference type="SUPFAM" id="SSF46785">
    <property type="entry name" value="Winged helix' DNA-binding domain"/>
    <property type="match status" value="1"/>
</dbReference>
<dbReference type="InterPro" id="IPR036388">
    <property type="entry name" value="WH-like_DNA-bd_sf"/>
</dbReference>
<dbReference type="Pfam" id="PF08279">
    <property type="entry name" value="HTH_11"/>
    <property type="match status" value="1"/>
</dbReference>
<evidence type="ECO:0000313" key="3">
    <source>
        <dbReference type="Proteomes" id="UP001222683"/>
    </source>
</evidence>
<proteinExistence type="predicted"/>
<organism evidence="2 3">
    <name type="scientific">Ligilactobacillus ruminis</name>
    <dbReference type="NCBI Taxonomy" id="1623"/>
    <lineage>
        <taxon>Bacteria</taxon>
        <taxon>Bacillati</taxon>
        <taxon>Bacillota</taxon>
        <taxon>Bacilli</taxon>
        <taxon>Lactobacillales</taxon>
        <taxon>Lactobacillaceae</taxon>
        <taxon>Ligilactobacillus</taxon>
    </lineage>
</organism>
<evidence type="ECO:0000259" key="1">
    <source>
        <dbReference type="Pfam" id="PF08279"/>
    </source>
</evidence>
<dbReference type="AlphaFoldDB" id="A0AAQ2XJE9"/>
<dbReference type="InterPro" id="IPR036390">
    <property type="entry name" value="WH_DNA-bd_sf"/>
</dbReference>
<name>A0AAQ2XJE9_9LACO</name>